<dbReference type="Gene3D" id="1.10.30.50">
    <property type="match status" value="1"/>
</dbReference>
<feature type="compositionally biased region" description="Polar residues" evidence="1">
    <location>
        <begin position="93"/>
        <end position="102"/>
    </location>
</feature>
<evidence type="ECO:0000313" key="3">
    <source>
        <dbReference type="EMBL" id="GAQ83235.1"/>
    </source>
</evidence>
<dbReference type="Pfam" id="PF01844">
    <property type="entry name" value="HNH"/>
    <property type="match status" value="1"/>
</dbReference>
<reference evidence="3 4" key="1">
    <citation type="journal article" date="2014" name="Nat. Commun.">
        <title>Klebsormidium flaccidum genome reveals primary factors for plant terrestrial adaptation.</title>
        <authorList>
            <person name="Hori K."/>
            <person name="Maruyama F."/>
            <person name="Fujisawa T."/>
            <person name="Togashi T."/>
            <person name="Yamamoto N."/>
            <person name="Seo M."/>
            <person name="Sato S."/>
            <person name="Yamada T."/>
            <person name="Mori H."/>
            <person name="Tajima N."/>
            <person name="Moriyama T."/>
            <person name="Ikeuchi M."/>
            <person name="Watanabe M."/>
            <person name="Wada H."/>
            <person name="Kobayashi K."/>
            <person name="Saito M."/>
            <person name="Masuda T."/>
            <person name="Sasaki-Sekimoto Y."/>
            <person name="Mashiguchi K."/>
            <person name="Awai K."/>
            <person name="Shimojima M."/>
            <person name="Masuda S."/>
            <person name="Iwai M."/>
            <person name="Nobusawa T."/>
            <person name="Narise T."/>
            <person name="Kondo S."/>
            <person name="Saito H."/>
            <person name="Sato R."/>
            <person name="Murakawa M."/>
            <person name="Ihara Y."/>
            <person name="Oshima-Yamada Y."/>
            <person name="Ohtaka K."/>
            <person name="Satoh M."/>
            <person name="Sonobe K."/>
            <person name="Ishii M."/>
            <person name="Ohtani R."/>
            <person name="Kanamori-Sato M."/>
            <person name="Honoki R."/>
            <person name="Miyazaki D."/>
            <person name="Mochizuki H."/>
            <person name="Umetsu J."/>
            <person name="Higashi K."/>
            <person name="Shibata D."/>
            <person name="Kamiya Y."/>
            <person name="Sato N."/>
            <person name="Nakamura Y."/>
            <person name="Tabata S."/>
            <person name="Ida S."/>
            <person name="Kurokawa K."/>
            <person name="Ohta H."/>
        </authorList>
    </citation>
    <scope>NUCLEOTIDE SEQUENCE [LARGE SCALE GENOMIC DNA]</scope>
    <source>
        <strain evidence="3 4">NIES-2285</strain>
    </source>
</reference>
<dbReference type="PANTHER" id="PTHR33427:SF3">
    <property type="entry name" value="HNH ENDONUCLEASE"/>
    <property type="match status" value="1"/>
</dbReference>
<keyword evidence="4" id="KW-1185">Reference proteome</keyword>
<gene>
    <name evidence="3" type="ORF">KFL_001400190</name>
</gene>
<proteinExistence type="predicted"/>
<dbReference type="GO" id="GO:0003676">
    <property type="term" value="F:nucleic acid binding"/>
    <property type="evidence" value="ECO:0007669"/>
    <property type="project" value="InterPro"/>
</dbReference>
<evidence type="ECO:0000256" key="1">
    <source>
        <dbReference type="SAM" id="MobiDB-lite"/>
    </source>
</evidence>
<sequence>MSTGSSQPAKVLASSRTSSSPANETRIPDSPPQARPHYGANQKGGKGGRWVAKEGGFRSNSPLKQGGSVATANVQQMEATKTRGEKEEVPVNAASTTYSARTVTPPRRHRRGNSYSDEEYDERGPRSFPWDVKEACWRKAETVPGRNPDRWRMDPYGNLVFKKLVACDGCLCHNYDHIQPFSKGGKSVIENCQLLQARANRVKSNRTDMTYSDISNQSAYCRFSKRDMDVVELAAYGNVAKTETPSGCFIS</sequence>
<dbReference type="PANTHER" id="PTHR33427">
    <property type="entry name" value="HNH ENDONUCLEASE"/>
    <property type="match status" value="1"/>
</dbReference>
<dbReference type="AlphaFoldDB" id="A0A1Y1HX61"/>
<dbReference type="InterPro" id="IPR002711">
    <property type="entry name" value="HNH"/>
</dbReference>
<dbReference type="EMBL" id="DF237089">
    <property type="protein sequence ID" value="GAQ83235.1"/>
    <property type="molecule type" value="Genomic_DNA"/>
</dbReference>
<dbReference type="CDD" id="cd00085">
    <property type="entry name" value="HNHc"/>
    <property type="match status" value="1"/>
</dbReference>
<feature type="compositionally biased region" description="Polar residues" evidence="1">
    <location>
        <begin position="58"/>
        <end position="79"/>
    </location>
</feature>
<accession>A0A1Y1HX61</accession>
<feature type="region of interest" description="Disordered" evidence="1">
    <location>
        <begin position="1"/>
        <end position="124"/>
    </location>
</feature>
<feature type="domain" description="HNH" evidence="2">
    <location>
        <begin position="173"/>
        <end position="205"/>
    </location>
</feature>
<protein>
    <recommendedName>
        <fullName evidence="2">HNH domain-containing protein</fullName>
    </recommendedName>
</protein>
<dbReference type="OrthoDB" id="1883054at2759"/>
<evidence type="ECO:0000313" key="4">
    <source>
        <dbReference type="Proteomes" id="UP000054558"/>
    </source>
</evidence>
<dbReference type="InterPro" id="IPR003615">
    <property type="entry name" value="HNH_nuc"/>
</dbReference>
<dbReference type="GO" id="GO:0004519">
    <property type="term" value="F:endonuclease activity"/>
    <property type="evidence" value="ECO:0007669"/>
    <property type="project" value="InterPro"/>
</dbReference>
<dbReference type="Proteomes" id="UP000054558">
    <property type="component" value="Unassembled WGS sequence"/>
</dbReference>
<evidence type="ECO:0000259" key="2">
    <source>
        <dbReference type="Pfam" id="PF01844"/>
    </source>
</evidence>
<feature type="compositionally biased region" description="Basic and acidic residues" evidence="1">
    <location>
        <begin position="80"/>
        <end position="89"/>
    </location>
</feature>
<dbReference type="GO" id="GO:0008270">
    <property type="term" value="F:zinc ion binding"/>
    <property type="evidence" value="ECO:0007669"/>
    <property type="project" value="InterPro"/>
</dbReference>
<name>A0A1Y1HX61_KLENI</name>
<organism evidence="3 4">
    <name type="scientific">Klebsormidium nitens</name>
    <name type="common">Green alga</name>
    <name type="synonym">Ulothrix nitens</name>
    <dbReference type="NCBI Taxonomy" id="105231"/>
    <lineage>
        <taxon>Eukaryota</taxon>
        <taxon>Viridiplantae</taxon>
        <taxon>Streptophyta</taxon>
        <taxon>Klebsormidiophyceae</taxon>
        <taxon>Klebsormidiales</taxon>
        <taxon>Klebsormidiaceae</taxon>
        <taxon>Klebsormidium</taxon>
    </lineage>
</organism>
<feature type="compositionally biased region" description="Polar residues" evidence="1">
    <location>
        <begin position="1"/>
        <end position="23"/>
    </location>
</feature>